<gene>
    <name evidence="1" type="ORF">RQM59_06260</name>
</gene>
<proteinExistence type="predicted"/>
<protein>
    <recommendedName>
        <fullName evidence="3">DUF3221 domain-containing protein</fullName>
    </recommendedName>
</protein>
<organism evidence="1 2">
    <name type="scientific">Asprobacillus argus</name>
    <dbReference type="NCBI Taxonomy" id="3076534"/>
    <lineage>
        <taxon>Bacteria</taxon>
        <taxon>Pseudomonadati</taxon>
        <taxon>Bacteroidota</taxon>
        <taxon>Flavobacteriia</taxon>
        <taxon>Flavobacteriales</taxon>
        <taxon>Flavobacteriaceae</taxon>
        <taxon>Asprobacillus</taxon>
    </lineage>
</organism>
<comment type="caution">
    <text evidence="1">The sequence shown here is derived from an EMBL/GenBank/DDBJ whole genome shotgun (WGS) entry which is preliminary data.</text>
</comment>
<evidence type="ECO:0000313" key="2">
    <source>
        <dbReference type="Proteomes" id="UP001257277"/>
    </source>
</evidence>
<dbReference type="RefSeq" id="WP_349241228.1">
    <property type="nucleotide sequence ID" value="NZ_JAVTTO010000002.1"/>
</dbReference>
<accession>A0ABU3LE41</accession>
<dbReference type="Proteomes" id="UP001257277">
    <property type="component" value="Unassembled WGS sequence"/>
</dbReference>
<dbReference type="PROSITE" id="PS51257">
    <property type="entry name" value="PROKAR_LIPOPROTEIN"/>
    <property type="match status" value="1"/>
</dbReference>
<evidence type="ECO:0000313" key="1">
    <source>
        <dbReference type="EMBL" id="MDT7831974.1"/>
    </source>
</evidence>
<reference evidence="1 2" key="1">
    <citation type="submission" date="2023-09" db="EMBL/GenBank/DDBJ databases">
        <title>Novel taxa isolated from Blanes Bay.</title>
        <authorList>
            <person name="Rey-Velasco X."/>
            <person name="Lucena T."/>
        </authorList>
    </citation>
    <scope>NUCLEOTIDE SEQUENCE [LARGE SCALE GENOMIC DNA]</scope>
    <source>
        <strain evidence="1 2">S356</strain>
    </source>
</reference>
<evidence type="ECO:0008006" key="3">
    <source>
        <dbReference type="Google" id="ProtNLM"/>
    </source>
</evidence>
<sequence>MKSFLKVTIVLLIISSCDYKEIRYNEKKIVQTGKELINGDYSSDSAYIIVGHGLIQKIKDLNFNSQNSTFEVRQGDLKKPYGDGKATAILVIKNKKASLAIRIRLNSIDDKHYIIGWMTLK</sequence>
<name>A0ABU3LE41_9FLAO</name>
<dbReference type="EMBL" id="JAVTTO010000002">
    <property type="protein sequence ID" value="MDT7831974.1"/>
    <property type="molecule type" value="Genomic_DNA"/>
</dbReference>
<keyword evidence="2" id="KW-1185">Reference proteome</keyword>